<keyword evidence="1" id="KW-0472">Membrane</keyword>
<dbReference type="Proteomes" id="UP001233673">
    <property type="component" value="Unassembled WGS sequence"/>
</dbReference>
<feature type="transmembrane region" description="Helical" evidence="1">
    <location>
        <begin position="77"/>
        <end position="99"/>
    </location>
</feature>
<protein>
    <submittedName>
        <fullName evidence="2">Uncharacterized protein</fullName>
    </submittedName>
</protein>
<evidence type="ECO:0000256" key="1">
    <source>
        <dbReference type="SAM" id="Phobius"/>
    </source>
</evidence>
<keyword evidence="1" id="KW-0812">Transmembrane</keyword>
<organism evidence="2 3">
    <name type="scientific">Blastococcus carthaginiensis</name>
    <dbReference type="NCBI Taxonomy" id="3050034"/>
    <lineage>
        <taxon>Bacteria</taxon>
        <taxon>Bacillati</taxon>
        <taxon>Actinomycetota</taxon>
        <taxon>Actinomycetes</taxon>
        <taxon>Geodermatophilales</taxon>
        <taxon>Geodermatophilaceae</taxon>
        <taxon>Blastococcus</taxon>
    </lineage>
</organism>
<proteinExistence type="predicted"/>
<sequence>MALLRTVDAPARSWRSVAVLTACVVVAAAPYLAGVLIPYYVNGLDALPLAEVASGAHDPKDLWPQGTVGGLAQLGGYLSLALTPIALLAVGGTSAAAVVQEWHTLPAARRAPRPVAAAFVVLFLVCVILLAWFFTPTASALSTWRMD</sequence>
<evidence type="ECO:0000313" key="2">
    <source>
        <dbReference type="EMBL" id="MDP5182091.1"/>
    </source>
</evidence>
<feature type="transmembrane region" description="Helical" evidence="1">
    <location>
        <begin position="17"/>
        <end position="41"/>
    </location>
</feature>
<comment type="caution">
    <text evidence="2">The sequence shown here is derived from an EMBL/GenBank/DDBJ whole genome shotgun (WGS) entry which is preliminary data.</text>
</comment>
<accession>A0ABT9I939</accession>
<name>A0ABT9I939_9ACTN</name>
<keyword evidence="1" id="KW-1133">Transmembrane helix</keyword>
<gene>
    <name evidence="2" type="ORF">QOZ88_05530</name>
</gene>
<keyword evidence="3" id="KW-1185">Reference proteome</keyword>
<feature type="transmembrane region" description="Helical" evidence="1">
    <location>
        <begin position="111"/>
        <end position="134"/>
    </location>
</feature>
<dbReference type="RefSeq" id="WP_305998797.1">
    <property type="nucleotide sequence ID" value="NZ_JASNFN010000004.1"/>
</dbReference>
<dbReference type="EMBL" id="JASNFN010000004">
    <property type="protein sequence ID" value="MDP5182091.1"/>
    <property type="molecule type" value="Genomic_DNA"/>
</dbReference>
<reference evidence="3" key="1">
    <citation type="submission" date="2023-05" db="EMBL/GenBank/DDBJ databases">
        <title>Draft genome of Pseudofrankia sp. BMG5.37.</title>
        <authorList>
            <person name="Gtari M."/>
            <person name="Ghodhbane F."/>
            <person name="Sbissi I."/>
        </authorList>
    </citation>
    <scope>NUCLEOTIDE SEQUENCE [LARGE SCALE GENOMIC DNA]</scope>
    <source>
        <strain evidence="3">BMG 814</strain>
    </source>
</reference>
<evidence type="ECO:0000313" key="3">
    <source>
        <dbReference type="Proteomes" id="UP001233673"/>
    </source>
</evidence>